<comment type="caution">
    <text evidence="1">The sequence shown here is derived from an EMBL/GenBank/DDBJ whole genome shotgun (WGS) entry which is preliminary data.</text>
</comment>
<organism evidence="1 2">
    <name type="scientific">Irpex rosettiformis</name>
    <dbReference type="NCBI Taxonomy" id="378272"/>
    <lineage>
        <taxon>Eukaryota</taxon>
        <taxon>Fungi</taxon>
        <taxon>Dikarya</taxon>
        <taxon>Basidiomycota</taxon>
        <taxon>Agaricomycotina</taxon>
        <taxon>Agaricomycetes</taxon>
        <taxon>Polyporales</taxon>
        <taxon>Irpicaceae</taxon>
        <taxon>Irpex</taxon>
    </lineage>
</organism>
<gene>
    <name evidence="1" type="ORF">BDY19DRAFT_995900</name>
</gene>
<accession>A0ACB8TWV2</accession>
<protein>
    <submittedName>
        <fullName evidence="1">Uncharacterized protein</fullName>
    </submittedName>
</protein>
<evidence type="ECO:0000313" key="2">
    <source>
        <dbReference type="Proteomes" id="UP001055072"/>
    </source>
</evidence>
<dbReference type="Proteomes" id="UP001055072">
    <property type="component" value="Unassembled WGS sequence"/>
</dbReference>
<sequence length="169" mass="19264">MDIAYDGQWLRKIPNVPQEQHVRRQFAFHVHEPLTFRAPNGGPYRLASAYNLAPTQMTLMDVLHDYNKPVLQGTGTKYTIVVHIKGQERFAKQKYSSLSSGPRTLGGVARQIAEVVEEYIDKMQFNGPSDGDMWRLGPDNIKFEDLYLLELHQVSKASFQVTLGHHVQV</sequence>
<reference evidence="1" key="1">
    <citation type="journal article" date="2021" name="Environ. Microbiol.">
        <title>Gene family expansions and transcriptome signatures uncover fungal adaptations to wood decay.</title>
        <authorList>
            <person name="Hage H."/>
            <person name="Miyauchi S."/>
            <person name="Viragh M."/>
            <person name="Drula E."/>
            <person name="Min B."/>
            <person name="Chaduli D."/>
            <person name="Navarro D."/>
            <person name="Favel A."/>
            <person name="Norest M."/>
            <person name="Lesage-Meessen L."/>
            <person name="Balint B."/>
            <person name="Merenyi Z."/>
            <person name="de Eugenio L."/>
            <person name="Morin E."/>
            <person name="Martinez A.T."/>
            <person name="Baldrian P."/>
            <person name="Stursova M."/>
            <person name="Martinez M.J."/>
            <person name="Novotny C."/>
            <person name="Magnuson J.K."/>
            <person name="Spatafora J.W."/>
            <person name="Maurice S."/>
            <person name="Pangilinan J."/>
            <person name="Andreopoulos W."/>
            <person name="LaButti K."/>
            <person name="Hundley H."/>
            <person name="Na H."/>
            <person name="Kuo A."/>
            <person name="Barry K."/>
            <person name="Lipzen A."/>
            <person name="Henrissat B."/>
            <person name="Riley R."/>
            <person name="Ahrendt S."/>
            <person name="Nagy L.G."/>
            <person name="Grigoriev I.V."/>
            <person name="Martin F."/>
            <person name="Rosso M.N."/>
        </authorList>
    </citation>
    <scope>NUCLEOTIDE SEQUENCE</scope>
    <source>
        <strain evidence="1">CBS 384.51</strain>
    </source>
</reference>
<name>A0ACB8TWV2_9APHY</name>
<evidence type="ECO:0000313" key="1">
    <source>
        <dbReference type="EMBL" id="KAI0086289.1"/>
    </source>
</evidence>
<proteinExistence type="predicted"/>
<dbReference type="EMBL" id="MU274924">
    <property type="protein sequence ID" value="KAI0086289.1"/>
    <property type="molecule type" value="Genomic_DNA"/>
</dbReference>
<keyword evidence="2" id="KW-1185">Reference proteome</keyword>